<gene>
    <name evidence="6" type="ORF">BMF94_0917</name>
</gene>
<evidence type="ECO:0000313" key="7">
    <source>
        <dbReference type="Proteomes" id="UP000237144"/>
    </source>
</evidence>
<comment type="similarity">
    <text evidence="1">Belongs to the carnitine/choline acetyltransferase family.</text>
</comment>
<feature type="active site" description="Proton acceptor" evidence="4">
    <location>
        <position position="340"/>
    </location>
</feature>
<evidence type="ECO:0000259" key="5">
    <source>
        <dbReference type="Pfam" id="PF00755"/>
    </source>
</evidence>
<evidence type="ECO:0000256" key="4">
    <source>
        <dbReference type="PIRSR" id="PIRSR600542-1"/>
    </source>
</evidence>
<keyword evidence="3" id="KW-0012">Acyltransferase</keyword>
<dbReference type="GO" id="GO:0009437">
    <property type="term" value="P:carnitine metabolic process"/>
    <property type="evidence" value="ECO:0007669"/>
    <property type="project" value="TreeGrafter"/>
</dbReference>
<dbReference type="InterPro" id="IPR042231">
    <property type="entry name" value="Cho/carn_acyl_trans_2"/>
</dbReference>
<keyword evidence="7" id="KW-1185">Reference proteome</keyword>
<name>A0A2S5BGE3_9BASI</name>
<dbReference type="PROSITE" id="PS00439">
    <property type="entry name" value="ACYLTRANSF_C_1"/>
    <property type="match status" value="1"/>
</dbReference>
<dbReference type="OrthoDB" id="240216at2759"/>
<protein>
    <recommendedName>
        <fullName evidence="5">Choline/carnitine acyltransferase domain-containing protein</fullName>
    </recommendedName>
</protein>
<accession>A0A2S5BGE3</accession>
<dbReference type="AlphaFoldDB" id="A0A2S5BGE3"/>
<dbReference type="GO" id="GO:0005777">
    <property type="term" value="C:peroxisome"/>
    <property type="evidence" value="ECO:0007669"/>
    <property type="project" value="TreeGrafter"/>
</dbReference>
<dbReference type="Gene3D" id="3.30.559.70">
    <property type="entry name" value="Choline/Carnitine o-acyltransferase, domain 2"/>
    <property type="match status" value="1"/>
</dbReference>
<proteinExistence type="inferred from homology"/>
<sequence length="634" mass="71212">MPPMQTPPWQEWRMEVPTKIPVDSVSFRNQHKLPRLPVPKLEDTLPRLVRSCQALASDPNEARHVAEKAEAFRRSETSRKLQQLLEQKRDQPGVRNWLAQDWDEQAYMAYRDSVVVHFKRLPQGPPSAHPAHEADPAYVAASIATTALEFRRQVTEGRLKPELVGRTPEDGELCMESYKWAFGACRVPATPSDYAVKTPEDAPEAQCFVVVKQNDFYRVPFADDRGRLYSTEALRQAIQDIIDGASQAVSPPVGILTGINRDRWAEAYGHLAETPANVQSIRTIQQAAFVICLDEAEPTEIVDFSRKLWTGECEAGNRWWDKPLQWVVYRNGESGFIGEHSCMDGTPTARLNDYLSNRLLAGEVATDRDTLSSPPTTELLRFQLDDKAREQIAAAEKEFADHIAPYDVHYTLYTRYGKEGIKKMKTSPDGWIQMLFQIAYYLTFKRLCGTYEAAQTRRYQLGRTETVRILTPEVVSFVHAIADDTASDADKLSLFKAAIAQHGKDMKLASAGLGIDRHLFGLKMLAASRLNEAERKQVMDGDGLFADPLVKESGTWRMSTSQIYIENAPSYGWGPVAEGGLGIPYMIHPHTLQLTVTCTRDVPGADFVRNFEKAADMLMDLHEAGERKAPAGKL</sequence>
<evidence type="ECO:0000256" key="2">
    <source>
        <dbReference type="ARBA" id="ARBA00022679"/>
    </source>
</evidence>
<dbReference type="Gene3D" id="3.30.559.10">
    <property type="entry name" value="Chloramphenicol acetyltransferase-like domain"/>
    <property type="match status" value="1"/>
</dbReference>
<keyword evidence="2" id="KW-0808">Transferase</keyword>
<dbReference type="PANTHER" id="PTHR22589:SF103">
    <property type="entry name" value="CARNITINE O-ACETYL-TRANSFERASE, ISOFORM A-RELATED"/>
    <property type="match status" value="1"/>
</dbReference>
<dbReference type="InterPro" id="IPR039551">
    <property type="entry name" value="Cho/carn_acyl_trans"/>
</dbReference>
<dbReference type="GO" id="GO:0004092">
    <property type="term" value="F:carnitine O-acetyltransferase activity"/>
    <property type="evidence" value="ECO:0007669"/>
    <property type="project" value="TreeGrafter"/>
</dbReference>
<dbReference type="EMBL" id="PJQD01000009">
    <property type="protein sequence ID" value="POY75837.1"/>
    <property type="molecule type" value="Genomic_DNA"/>
</dbReference>
<dbReference type="Proteomes" id="UP000237144">
    <property type="component" value="Unassembled WGS sequence"/>
</dbReference>
<dbReference type="InterPro" id="IPR000542">
    <property type="entry name" value="Carn_acyl_trans"/>
</dbReference>
<evidence type="ECO:0000256" key="1">
    <source>
        <dbReference type="ARBA" id="ARBA00005232"/>
    </source>
</evidence>
<feature type="domain" description="Choline/carnitine acyltransferase" evidence="5">
    <location>
        <begin position="36"/>
        <end position="602"/>
    </location>
</feature>
<evidence type="ECO:0000256" key="3">
    <source>
        <dbReference type="ARBA" id="ARBA00023315"/>
    </source>
</evidence>
<comment type="caution">
    <text evidence="6">The sequence shown here is derived from an EMBL/GenBank/DDBJ whole genome shotgun (WGS) entry which is preliminary data.</text>
</comment>
<dbReference type="InterPro" id="IPR023213">
    <property type="entry name" value="CAT-like_dom_sf"/>
</dbReference>
<dbReference type="PANTHER" id="PTHR22589">
    <property type="entry name" value="CARNITINE O-ACYLTRANSFERASE"/>
    <property type="match status" value="1"/>
</dbReference>
<dbReference type="Pfam" id="PF00755">
    <property type="entry name" value="Carn_acyltransf"/>
    <property type="match status" value="1"/>
</dbReference>
<reference evidence="6 7" key="1">
    <citation type="journal article" date="2018" name="Front. Microbiol.">
        <title>Prospects for Fungal Bioremediation of Acidic Radioactive Waste Sites: Characterization and Genome Sequence of Rhodotorula taiwanensis MD1149.</title>
        <authorList>
            <person name="Tkavc R."/>
            <person name="Matrosova V.Y."/>
            <person name="Grichenko O.E."/>
            <person name="Gostincar C."/>
            <person name="Volpe R.P."/>
            <person name="Klimenkova P."/>
            <person name="Gaidamakova E.K."/>
            <person name="Zhou C.E."/>
            <person name="Stewart B.J."/>
            <person name="Lyman M.G."/>
            <person name="Malfatti S.A."/>
            <person name="Rubinfeld B."/>
            <person name="Courtot M."/>
            <person name="Singh J."/>
            <person name="Dalgard C.L."/>
            <person name="Hamilton T."/>
            <person name="Frey K.G."/>
            <person name="Gunde-Cimerman N."/>
            <person name="Dugan L."/>
            <person name="Daly M.J."/>
        </authorList>
    </citation>
    <scope>NUCLEOTIDE SEQUENCE [LARGE SCALE GENOMIC DNA]</scope>
    <source>
        <strain evidence="6 7">MD1149</strain>
    </source>
</reference>
<dbReference type="SUPFAM" id="SSF52777">
    <property type="entry name" value="CoA-dependent acyltransferases"/>
    <property type="match status" value="2"/>
</dbReference>
<dbReference type="STRING" id="741276.A0A2S5BGE3"/>
<evidence type="ECO:0000313" key="6">
    <source>
        <dbReference type="EMBL" id="POY75837.1"/>
    </source>
</evidence>
<dbReference type="GO" id="GO:0005739">
    <property type="term" value="C:mitochondrion"/>
    <property type="evidence" value="ECO:0007669"/>
    <property type="project" value="TreeGrafter"/>
</dbReference>
<organism evidence="6 7">
    <name type="scientific">Rhodotorula taiwanensis</name>
    <dbReference type="NCBI Taxonomy" id="741276"/>
    <lineage>
        <taxon>Eukaryota</taxon>
        <taxon>Fungi</taxon>
        <taxon>Dikarya</taxon>
        <taxon>Basidiomycota</taxon>
        <taxon>Pucciniomycotina</taxon>
        <taxon>Microbotryomycetes</taxon>
        <taxon>Sporidiobolales</taxon>
        <taxon>Sporidiobolaceae</taxon>
        <taxon>Rhodotorula</taxon>
    </lineage>
</organism>